<sequence length="451" mass="46311">MWETLEVPPLYLAMVSEQPSQLLATHAVWPSAYIVPPQESYAAAEGLSDPSGPAAAALRSFVSRGGSLVLMGGRGDARAAGALAVLAALLRRDPGCRALDPGHSAEGSGVTWYGGGQELPPLVQAGAGEGVDGAAFLPLVEGLEMVTVSAEQLESGDVAFLTCDEGGPAGPLPWFQARDPAQPHAVAAAWGWALGRGRLFWVGVPDPASAPEWLAVLAAAATALPLPAPVDGHPEASPPAAYQPSPAPVYGSPMPGYYGAPPPRYGYGYGSPPPPWYGYGYGSPPPPYGGPYGSMPSPVPLYAPPPSPPAYVSAPPPVLPPLPGCFRFRGPLRLRLFPARPLPSASAAQPAGFSMEACARAVGDAALPFLGVSDGRSCFGLSALPPPDLAGPGCEPCPVQATQVPPLQPPRECGGAGVMSVYDVRQMAASSEDSTPPPWDYFWPPPGEAEP</sequence>
<organism evidence="2 3">
    <name type="scientific">Edaphochlamys debaryana</name>
    <dbReference type="NCBI Taxonomy" id="47281"/>
    <lineage>
        <taxon>Eukaryota</taxon>
        <taxon>Viridiplantae</taxon>
        <taxon>Chlorophyta</taxon>
        <taxon>core chlorophytes</taxon>
        <taxon>Chlorophyceae</taxon>
        <taxon>CS clade</taxon>
        <taxon>Chlamydomonadales</taxon>
        <taxon>Chlamydomonadales incertae sedis</taxon>
        <taxon>Edaphochlamys</taxon>
    </lineage>
</organism>
<dbReference type="Proteomes" id="UP000612055">
    <property type="component" value="Unassembled WGS sequence"/>
</dbReference>
<name>A0A835XIB6_9CHLO</name>
<keyword evidence="3" id="KW-1185">Reference proteome</keyword>
<dbReference type="AlphaFoldDB" id="A0A835XIB6"/>
<feature type="compositionally biased region" description="Pro residues" evidence="1">
    <location>
        <begin position="435"/>
        <end position="451"/>
    </location>
</feature>
<evidence type="ECO:0000256" key="1">
    <source>
        <dbReference type="SAM" id="MobiDB-lite"/>
    </source>
</evidence>
<comment type="caution">
    <text evidence="2">The sequence shown here is derived from an EMBL/GenBank/DDBJ whole genome shotgun (WGS) entry which is preliminary data.</text>
</comment>
<dbReference type="EMBL" id="JAEHOE010000152">
    <property type="protein sequence ID" value="KAG2484336.1"/>
    <property type="molecule type" value="Genomic_DNA"/>
</dbReference>
<proteinExistence type="predicted"/>
<evidence type="ECO:0000313" key="2">
    <source>
        <dbReference type="EMBL" id="KAG2484336.1"/>
    </source>
</evidence>
<protein>
    <submittedName>
        <fullName evidence="2">Uncharacterized protein</fullName>
    </submittedName>
</protein>
<feature type="region of interest" description="Disordered" evidence="1">
    <location>
        <begin position="427"/>
        <end position="451"/>
    </location>
</feature>
<accession>A0A835XIB6</accession>
<evidence type="ECO:0000313" key="3">
    <source>
        <dbReference type="Proteomes" id="UP000612055"/>
    </source>
</evidence>
<gene>
    <name evidence="2" type="ORF">HYH03_016878</name>
</gene>
<reference evidence="2" key="1">
    <citation type="journal article" date="2020" name="bioRxiv">
        <title>Comparative genomics of Chlamydomonas.</title>
        <authorList>
            <person name="Craig R.J."/>
            <person name="Hasan A.R."/>
            <person name="Ness R.W."/>
            <person name="Keightley P.D."/>
        </authorList>
    </citation>
    <scope>NUCLEOTIDE SEQUENCE</scope>
    <source>
        <strain evidence="2">CCAP 11/70</strain>
    </source>
</reference>